<dbReference type="VEuPathDB" id="VectorBase:AFAF006277"/>
<dbReference type="EnsemblMetazoa" id="AFAF006277-RA">
    <property type="protein sequence ID" value="AFAF006277-PA"/>
    <property type="gene ID" value="AFAF006277"/>
</dbReference>
<feature type="chain" id="PRO_5008132583" description="CLIP domain-containing serine protease" evidence="1">
    <location>
        <begin position="28"/>
        <end position="122"/>
    </location>
</feature>
<dbReference type="Proteomes" id="UP000075886">
    <property type="component" value="Unassembled WGS sequence"/>
</dbReference>
<accession>A0A182QAF9</accession>
<evidence type="ECO:0000313" key="3">
    <source>
        <dbReference type="Proteomes" id="UP000075886"/>
    </source>
</evidence>
<proteinExistence type="predicted"/>
<sequence>MRTLPRLLPAFVSCFLFVVLLLGSGFSAEQQPSFDGDFVFPAVKDLGVGDPCTVQSSPAVPYVRQGICQRVRDCATFVSRLITEKFNIQRDVCYFEVYEPVLCCVEMKQSAQQELDTTNLIY</sequence>
<keyword evidence="3" id="KW-1185">Reference proteome</keyword>
<evidence type="ECO:0000313" key="2">
    <source>
        <dbReference type="EnsemblMetazoa" id="AFAF006277-PA"/>
    </source>
</evidence>
<protein>
    <recommendedName>
        <fullName evidence="4">CLIP domain-containing serine protease</fullName>
    </recommendedName>
</protein>
<organism evidence="2 3">
    <name type="scientific">Anopheles farauti</name>
    <dbReference type="NCBI Taxonomy" id="69004"/>
    <lineage>
        <taxon>Eukaryota</taxon>
        <taxon>Metazoa</taxon>
        <taxon>Ecdysozoa</taxon>
        <taxon>Arthropoda</taxon>
        <taxon>Hexapoda</taxon>
        <taxon>Insecta</taxon>
        <taxon>Pterygota</taxon>
        <taxon>Neoptera</taxon>
        <taxon>Endopterygota</taxon>
        <taxon>Diptera</taxon>
        <taxon>Nematocera</taxon>
        <taxon>Culicoidea</taxon>
        <taxon>Culicidae</taxon>
        <taxon>Anophelinae</taxon>
        <taxon>Anopheles</taxon>
    </lineage>
</organism>
<name>A0A182QAF9_9DIPT</name>
<keyword evidence="1" id="KW-0732">Signal</keyword>
<reference evidence="2" key="2">
    <citation type="submission" date="2020-05" db="UniProtKB">
        <authorList>
            <consortium name="EnsemblMetazoa"/>
        </authorList>
    </citation>
    <scope>IDENTIFICATION</scope>
    <source>
        <strain evidence="2">FAR1</strain>
    </source>
</reference>
<dbReference type="AlphaFoldDB" id="A0A182QAF9"/>
<dbReference type="EMBL" id="AXCN02001168">
    <property type="status" value="NOT_ANNOTATED_CDS"/>
    <property type="molecule type" value="Genomic_DNA"/>
</dbReference>
<reference evidence="3" key="1">
    <citation type="submission" date="2014-01" db="EMBL/GenBank/DDBJ databases">
        <title>The Genome Sequence of Anopheles farauti FAR1 (V2).</title>
        <authorList>
            <consortium name="The Broad Institute Genomics Platform"/>
            <person name="Neafsey D.E."/>
            <person name="Besansky N."/>
            <person name="Howell P."/>
            <person name="Walton C."/>
            <person name="Young S.K."/>
            <person name="Zeng Q."/>
            <person name="Gargeya S."/>
            <person name="Fitzgerald M."/>
            <person name="Haas B."/>
            <person name="Abouelleil A."/>
            <person name="Allen A.W."/>
            <person name="Alvarado L."/>
            <person name="Arachchi H.M."/>
            <person name="Berlin A.M."/>
            <person name="Chapman S.B."/>
            <person name="Gainer-Dewar J."/>
            <person name="Goldberg J."/>
            <person name="Griggs A."/>
            <person name="Gujja S."/>
            <person name="Hansen M."/>
            <person name="Howarth C."/>
            <person name="Imamovic A."/>
            <person name="Ireland A."/>
            <person name="Larimer J."/>
            <person name="McCowan C."/>
            <person name="Murphy C."/>
            <person name="Pearson M."/>
            <person name="Poon T.W."/>
            <person name="Priest M."/>
            <person name="Roberts A."/>
            <person name="Saif S."/>
            <person name="Shea T."/>
            <person name="Sisk P."/>
            <person name="Sykes S."/>
            <person name="Wortman J."/>
            <person name="Nusbaum C."/>
            <person name="Birren B."/>
        </authorList>
    </citation>
    <scope>NUCLEOTIDE SEQUENCE [LARGE SCALE GENOMIC DNA]</scope>
    <source>
        <strain evidence="3">FAR1</strain>
    </source>
</reference>
<feature type="signal peptide" evidence="1">
    <location>
        <begin position="1"/>
        <end position="27"/>
    </location>
</feature>
<evidence type="ECO:0008006" key="4">
    <source>
        <dbReference type="Google" id="ProtNLM"/>
    </source>
</evidence>
<evidence type="ECO:0000256" key="1">
    <source>
        <dbReference type="SAM" id="SignalP"/>
    </source>
</evidence>